<dbReference type="PANTHER" id="PTHR30249:SF0">
    <property type="entry name" value="PLASTIDAL GLYCOLATE_GLYCERATE TRANSLOCATOR 1, CHLOROPLASTIC"/>
    <property type="match status" value="1"/>
</dbReference>
<dbReference type="GO" id="GO:0016020">
    <property type="term" value="C:membrane"/>
    <property type="evidence" value="ECO:0007669"/>
    <property type="project" value="UniProtKB-SubCell"/>
</dbReference>
<dbReference type="InterPro" id="IPR007300">
    <property type="entry name" value="CidB/LrgB"/>
</dbReference>
<gene>
    <name evidence="6" type="ORF">HCT48_01600</name>
</gene>
<evidence type="ECO:0000313" key="6">
    <source>
        <dbReference type="EMBL" id="NIZ68916.1"/>
    </source>
</evidence>
<keyword evidence="3 5" id="KW-1133">Transmembrane helix</keyword>
<comment type="subcellular location">
    <subcellularLocation>
        <location evidence="1">Membrane</location>
        <topology evidence="1">Multi-pass membrane protein</topology>
    </subcellularLocation>
</comment>
<organism evidence="6 7">
    <name type="scientific">Entomospira culicis</name>
    <dbReference type="NCBI Taxonomy" id="2719989"/>
    <lineage>
        <taxon>Bacteria</taxon>
        <taxon>Pseudomonadati</taxon>
        <taxon>Spirochaetota</taxon>
        <taxon>Spirochaetia</taxon>
        <taxon>Spirochaetales</taxon>
        <taxon>Spirochaetaceae</taxon>
        <taxon>Entomospira</taxon>
    </lineage>
</organism>
<evidence type="ECO:0000256" key="3">
    <source>
        <dbReference type="ARBA" id="ARBA00022989"/>
    </source>
</evidence>
<dbReference type="Pfam" id="PF04172">
    <property type="entry name" value="LrgB"/>
    <property type="match status" value="1"/>
</dbReference>
<reference evidence="6" key="1">
    <citation type="submission" date="2020-03" db="EMBL/GenBank/DDBJ databases">
        <title>Spirochaetal bacteria isolated from arthropods constitute a novel genus Entomospira genus novum within the order Spirochaetales.</title>
        <authorList>
            <person name="Grana-Miraglia L."/>
            <person name="Sikutova S."/>
            <person name="Fingerle V."/>
            <person name="Sing A."/>
            <person name="Castillo-Ramirez S."/>
            <person name="Margos G."/>
            <person name="Rudolf I."/>
        </authorList>
    </citation>
    <scope>NUCLEOTIDE SEQUENCE</scope>
    <source>
        <strain evidence="6">BR149</strain>
    </source>
</reference>
<evidence type="ECO:0000313" key="7">
    <source>
        <dbReference type="Proteomes" id="UP000778951"/>
    </source>
</evidence>
<proteinExistence type="predicted"/>
<feature type="transmembrane region" description="Helical" evidence="5">
    <location>
        <begin position="223"/>
        <end position="246"/>
    </location>
</feature>
<feature type="transmembrane region" description="Helical" evidence="5">
    <location>
        <begin position="53"/>
        <end position="72"/>
    </location>
</feature>
<feature type="transmembrane region" description="Helical" evidence="5">
    <location>
        <begin position="84"/>
        <end position="101"/>
    </location>
</feature>
<evidence type="ECO:0000256" key="5">
    <source>
        <dbReference type="SAM" id="Phobius"/>
    </source>
</evidence>
<feature type="transmembrane region" description="Helical" evidence="5">
    <location>
        <begin position="20"/>
        <end position="41"/>
    </location>
</feature>
<dbReference type="PANTHER" id="PTHR30249">
    <property type="entry name" value="PUTATIVE SEROTONIN TRANSPORTER"/>
    <property type="match status" value="1"/>
</dbReference>
<feature type="transmembrane region" description="Helical" evidence="5">
    <location>
        <begin position="169"/>
        <end position="189"/>
    </location>
</feature>
<accession>A0A968KZ34</accession>
<dbReference type="RefSeq" id="WP_167695028.1">
    <property type="nucleotide sequence ID" value="NZ_CP118181.1"/>
</dbReference>
<keyword evidence="2 5" id="KW-0812">Transmembrane</keyword>
<name>A0A968KZ34_9SPIO</name>
<protein>
    <submittedName>
        <fullName evidence="6">LrgB family protein</fullName>
    </submittedName>
</protein>
<dbReference type="Proteomes" id="UP000778951">
    <property type="component" value="Unassembled WGS sequence"/>
</dbReference>
<evidence type="ECO:0000256" key="2">
    <source>
        <dbReference type="ARBA" id="ARBA00022692"/>
    </source>
</evidence>
<keyword evidence="7" id="KW-1185">Reference proteome</keyword>
<comment type="caution">
    <text evidence="6">The sequence shown here is derived from an EMBL/GenBank/DDBJ whole genome shotgun (WGS) entry which is preliminary data.</text>
</comment>
<keyword evidence="4 5" id="KW-0472">Membrane</keyword>
<dbReference type="EMBL" id="JAATLM010000001">
    <property type="protein sequence ID" value="NIZ68916.1"/>
    <property type="molecule type" value="Genomic_DNA"/>
</dbReference>
<sequence>MHEKSERLSWASEGMMMEKLIKIINEPLVLVGLTIAVYLAVRWMQRKAKGLALLNSTLWGGIIIIFLVQYGKVDFTEYMLANKTITFFLWPMTIALGYSMYEGWELIKRYPIPLLVSTFVAVISALSLAQLGIMAVGLEGLVAHSVVPKSVTSPIGLLIIDRIGGIGELAVFGIIWAGVVGNLFGPFLFKILKIETPLAQGYALGAVAHVLGMARATEMGKEQGAAASASIGFTGLLTIVAVEVLLRLNIMAVL</sequence>
<evidence type="ECO:0000256" key="4">
    <source>
        <dbReference type="ARBA" id="ARBA00023136"/>
    </source>
</evidence>
<dbReference type="AlphaFoldDB" id="A0A968KZ34"/>
<feature type="transmembrane region" description="Helical" evidence="5">
    <location>
        <begin position="113"/>
        <end position="138"/>
    </location>
</feature>
<evidence type="ECO:0000256" key="1">
    <source>
        <dbReference type="ARBA" id="ARBA00004141"/>
    </source>
</evidence>